<gene>
    <name evidence="2" type="ORF">A0H81_11904</name>
</gene>
<dbReference type="EMBL" id="LUGG01000022">
    <property type="protein sequence ID" value="OBZ68131.1"/>
    <property type="molecule type" value="Genomic_DNA"/>
</dbReference>
<dbReference type="Proteomes" id="UP000092993">
    <property type="component" value="Unassembled WGS sequence"/>
</dbReference>
<protein>
    <submittedName>
        <fullName evidence="2">Uncharacterized protein</fullName>
    </submittedName>
</protein>
<dbReference type="OrthoDB" id="2120038at2759"/>
<dbReference type="InterPro" id="IPR034444">
    <property type="entry name" value="Nuo17.8"/>
</dbReference>
<reference evidence="2 3" key="1">
    <citation type="submission" date="2016-03" db="EMBL/GenBank/DDBJ databases">
        <title>Whole genome sequencing of Grifola frondosa 9006-11.</title>
        <authorList>
            <person name="Min B."/>
            <person name="Park H."/>
            <person name="Kim J.-G."/>
            <person name="Cho H."/>
            <person name="Oh Y.-L."/>
            <person name="Kong W.-S."/>
            <person name="Choi I.-G."/>
        </authorList>
    </citation>
    <scope>NUCLEOTIDE SEQUENCE [LARGE SCALE GENOMIC DNA]</scope>
    <source>
        <strain evidence="2 3">9006-11</strain>
    </source>
</reference>
<organism evidence="2 3">
    <name type="scientific">Grifola frondosa</name>
    <name type="common">Maitake</name>
    <name type="synonym">Polyporus frondosus</name>
    <dbReference type="NCBI Taxonomy" id="5627"/>
    <lineage>
        <taxon>Eukaryota</taxon>
        <taxon>Fungi</taxon>
        <taxon>Dikarya</taxon>
        <taxon>Basidiomycota</taxon>
        <taxon>Agaricomycotina</taxon>
        <taxon>Agaricomycetes</taxon>
        <taxon>Polyporales</taxon>
        <taxon>Grifolaceae</taxon>
        <taxon>Grifola</taxon>
    </lineage>
</organism>
<name>A0A1C7LTJ9_GRIFR</name>
<evidence type="ECO:0000256" key="1">
    <source>
        <dbReference type="SAM" id="MobiDB-lite"/>
    </source>
</evidence>
<keyword evidence="3" id="KW-1185">Reference proteome</keyword>
<dbReference type="OMA" id="APIYRMR"/>
<feature type="compositionally biased region" description="Polar residues" evidence="1">
    <location>
        <begin position="1"/>
        <end position="12"/>
    </location>
</feature>
<dbReference type="PANTHER" id="PTHR42100:SF1">
    <property type="entry name" value="OXIDOREDUCTASE 178 KDA SUBUNIT, PUTATIVE (AFU_ORTHOLOGUE AFUA_8G04320)-RELATED"/>
    <property type="match status" value="1"/>
</dbReference>
<feature type="region of interest" description="Disordered" evidence="1">
    <location>
        <begin position="1"/>
        <end position="25"/>
    </location>
</feature>
<evidence type="ECO:0000313" key="3">
    <source>
        <dbReference type="Proteomes" id="UP000092993"/>
    </source>
</evidence>
<feature type="compositionally biased region" description="Basic and acidic residues" evidence="1">
    <location>
        <begin position="16"/>
        <end position="25"/>
    </location>
</feature>
<sequence length="145" mass="16780">MSASTYLSQRRAASSDSHDHHHEEYHDNNVYPKEDFLTPFWRNFIIFSAGVVAFYKYAPAPSNDAYLTRWISQYATPAEVLERLGYKHLLLSAEQSVDNLIMADAKRPPVHRYRYPQRFEQYSPHVQPVGIKFDMGDVIVKGDDA</sequence>
<proteinExistence type="predicted"/>
<dbReference type="AlphaFoldDB" id="A0A1C7LTJ9"/>
<comment type="caution">
    <text evidence="2">The sequence shown here is derived from an EMBL/GenBank/DDBJ whole genome shotgun (WGS) entry which is preliminary data.</text>
</comment>
<accession>A0A1C7LTJ9</accession>
<dbReference type="PANTHER" id="PTHR42100">
    <property type="entry name" value="OXIDOREDUCTASE 178 KDA SUBUNIT, PUTATIVE (AFU_ORTHOLOGUE AFUA_8G04320)-RELATED"/>
    <property type="match status" value="1"/>
</dbReference>
<evidence type="ECO:0000313" key="2">
    <source>
        <dbReference type="EMBL" id="OBZ68131.1"/>
    </source>
</evidence>
<dbReference type="STRING" id="5627.A0A1C7LTJ9"/>
<dbReference type="GO" id="GO:0005739">
    <property type="term" value="C:mitochondrion"/>
    <property type="evidence" value="ECO:0007669"/>
    <property type="project" value="InterPro"/>
</dbReference>